<dbReference type="GO" id="GO:0022857">
    <property type="term" value="F:transmembrane transporter activity"/>
    <property type="evidence" value="ECO:0007669"/>
    <property type="project" value="InterPro"/>
</dbReference>
<dbReference type="PANTHER" id="PTHR11662:SF399">
    <property type="entry name" value="FI19708P1-RELATED"/>
    <property type="match status" value="1"/>
</dbReference>
<dbReference type="InterPro" id="IPR011701">
    <property type="entry name" value="MFS"/>
</dbReference>
<dbReference type="RefSeq" id="WP_094692761.1">
    <property type="nucleotide sequence ID" value="NZ_JBDNSG010000024.1"/>
</dbReference>
<proteinExistence type="predicted"/>
<feature type="transmembrane region" description="Helical" evidence="5">
    <location>
        <begin position="49"/>
        <end position="74"/>
    </location>
</feature>
<dbReference type="PANTHER" id="PTHR11662">
    <property type="entry name" value="SOLUTE CARRIER FAMILY 17"/>
    <property type="match status" value="1"/>
</dbReference>
<evidence type="ECO:0000256" key="2">
    <source>
        <dbReference type="ARBA" id="ARBA00022692"/>
    </source>
</evidence>
<evidence type="ECO:0000256" key="1">
    <source>
        <dbReference type="ARBA" id="ARBA00004651"/>
    </source>
</evidence>
<evidence type="ECO:0000259" key="6">
    <source>
        <dbReference type="PROSITE" id="PS50850"/>
    </source>
</evidence>
<dbReference type="Gene3D" id="1.20.1250.20">
    <property type="entry name" value="MFS general substrate transporter like domains"/>
    <property type="match status" value="2"/>
</dbReference>
<evidence type="ECO:0000313" key="8">
    <source>
        <dbReference type="Proteomes" id="UP000216451"/>
    </source>
</evidence>
<dbReference type="EMBL" id="MWXA01000004">
    <property type="protein sequence ID" value="OZG67576.1"/>
    <property type="molecule type" value="Genomic_DNA"/>
</dbReference>
<name>A0A261G9A5_9BIFI</name>
<dbReference type="InterPro" id="IPR036259">
    <property type="entry name" value="MFS_trans_sf"/>
</dbReference>
<dbReference type="GO" id="GO:0005886">
    <property type="term" value="C:plasma membrane"/>
    <property type="evidence" value="ECO:0007669"/>
    <property type="project" value="UniProtKB-SubCell"/>
</dbReference>
<dbReference type="Proteomes" id="UP000216451">
    <property type="component" value="Unassembled WGS sequence"/>
</dbReference>
<feature type="transmembrane region" description="Helical" evidence="5">
    <location>
        <begin position="373"/>
        <end position="397"/>
    </location>
</feature>
<organism evidence="7 8">
    <name type="scientific">Bifidobacterium aquikefiri</name>
    <dbReference type="NCBI Taxonomy" id="1653207"/>
    <lineage>
        <taxon>Bacteria</taxon>
        <taxon>Bacillati</taxon>
        <taxon>Actinomycetota</taxon>
        <taxon>Actinomycetes</taxon>
        <taxon>Bifidobacteriales</taxon>
        <taxon>Bifidobacteriaceae</taxon>
        <taxon>Bifidobacterium</taxon>
    </lineage>
</organism>
<keyword evidence="3 5" id="KW-1133">Transmembrane helix</keyword>
<dbReference type="OrthoDB" id="8596007at2"/>
<keyword evidence="4 5" id="KW-0472">Membrane</keyword>
<dbReference type="InterPro" id="IPR020846">
    <property type="entry name" value="MFS_dom"/>
</dbReference>
<feature type="transmembrane region" description="Helical" evidence="5">
    <location>
        <begin position="403"/>
        <end position="425"/>
    </location>
</feature>
<comment type="subcellular location">
    <subcellularLocation>
        <location evidence="1">Cell membrane</location>
        <topology evidence="1">Multi-pass membrane protein</topology>
    </subcellularLocation>
</comment>
<feature type="transmembrane region" description="Helical" evidence="5">
    <location>
        <begin position="242"/>
        <end position="262"/>
    </location>
</feature>
<dbReference type="GeneID" id="98295339"/>
<keyword evidence="8" id="KW-1185">Reference proteome</keyword>
<feature type="transmembrane region" description="Helical" evidence="5">
    <location>
        <begin position="282"/>
        <end position="304"/>
    </location>
</feature>
<dbReference type="Pfam" id="PF07690">
    <property type="entry name" value="MFS_1"/>
    <property type="match status" value="1"/>
</dbReference>
<dbReference type="AlphaFoldDB" id="A0A261G9A5"/>
<dbReference type="CDD" id="cd17319">
    <property type="entry name" value="MFS_ExuT_GudP_like"/>
    <property type="match status" value="1"/>
</dbReference>
<evidence type="ECO:0000313" key="7">
    <source>
        <dbReference type="EMBL" id="OZG67576.1"/>
    </source>
</evidence>
<evidence type="ECO:0000256" key="5">
    <source>
        <dbReference type="SAM" id="Phobius"/>
    </source>
</evidence>
<feature type="transmembrane region" description="Helical" evidence="5">
    <location>
        <begin position="340"/>
        <end position="361"/>
    </location>
</feature>
<feature type="transmembrane region" description="Helical" evidence="5">
    <location>
        <begin position="20"/>
        <end position="37"/>
    </location>
</feature>
<feature type="transmembrane region" description="Helical" evidence="5">
    <location>
        <begin position="95"/>
        <end position="121"/>
    </location>
</feature>
<dbReference type="SUPFAM" id="SSF103473">
    <property type="entry name" value="MFS general substrate transporter"/>
    <property type="match status" value="1"/>
</dbReference>
<feature type="transmembrane region" description="Helical" evidence="5">
    <location>
        <begin position="316"/>
        <end position="334"/>
    </location>
</feature>
<reference evidence="7 8" key="1">
    <citation type="journal article" date="2017" name="BMC Genomics">
        <title>Comparative genomic and phylogenomic analyses of the Bifidobacteriaceae family.</title>
        <authorList>
            <person name="Lugli G.A."/>
            <person name="Milani C."/>
            <person name="Turroni F."/>
            <person name="Duranti S."/>
            <person name="Mancabelli L."/>
            <person name="Mangifesta M."/>
            <person name="Ferrario C."/>
            <person name="Modesto M."/>
            <person name="Mattarelli P."/>
            <person name="Jiri K."/>
            <person name="van Sinderen D."/>
            <person name="Ventura M."/>
        </authorList>
    </citation>
    <scope>NUCLEOTIDE SEQUENCE [LARGE SCALE GENOMIC DNA]</scope>
    <source>
        <strain evidence="7 8">LMG 28769</strain>
    </source>
</reference>
<comment type="caution">
    <text evidence="7">The sequence shown here is derived from an EMBL/GenBank/DDBJ whole genome shotgun (WGS) entry which is preliminary data.</text>
</comment>
<feature type="transmembrane region" description="Helical" evidence="5">
    <location>
        <begin position="179"/>
        <end position="198"/>
    </location>
</feature>
<keyword evidence="2 5" id="KW-0812">Transmembrane</keyword>
<sequence>MSSLTKNLDAIRQNNKIGHFRYTIGVTLFGMQLINYFDRVNLSTAGPSMMSYFHMSSTEFGIVSSAFTWTYMIMQIPSGLILDKIGVKWVSRVSSALWAIPTFLTAFVSGLGPLILLRVLLGVVEAPNTPAGSKAAGYWFPLRERGLATALYDSGTKFANVIGVPVCAFLVLHYGWQSAFFFTAIMSVIFSLWYWIIYRNPRESSHLSKAELEYIEQGGAQEDAQPEPGVNLWFVLRQRKMWGLMLGNFAYNYATFMFLTWLPSFFVKTLNLDIQQSGFMTAIPWLFGFIAEIIVGGWFVDHLIKRGLDASKVRKTTIVIGLSMGIALVGAAYSPSVWIAVIWFTIALTGVCVSAAGFWAIPSIIAPTGLVGVVSSTMNVSGMIAAIITPIITGAAVDATGSFATAFILIGVVLVLGVFGILVLMGPIEQMHPERNDSNATISR</sequence>
<dbReference type="PROSITE" id="PS50850">
    <property type="entry name" value="MFS"/>
    <property type="match status" value="1"/>
</dbReference>
<protein>
    <submittedName>
        <fullName evidence="7">MFS transporter</fullName>
    </submittedName>
</protein>
<dbReference type="InterPro" id="IPR050382">
    <property type="entry name" value="MFS_Na/Anion_cotransporter"/>
</dbReference>
<evidence type="ECO:0000256" key="3">
    <source>
        <dbReference type="ARBA" id="ARBA00022989"/>
    </source>
</evidence>
<gene>
    <name evidence="7" type="ORF">BAQU_0668</name>
</gene>
<feature type="domain" description="Major facilitator superfamily (MFS) profile" evidence="6">
    <location>
        <begin position="24"/>
        <end position="429"/>
    </location>
</feature>
<accession>A0A261G9A5</accession>
<evidence type="ECO:0000256" key="4">
    <source>
        <dbReference type="ARBA" id="ARBA00023136"/>
    </source>
</evidence>